<evidence type="ECO:0000259" key="3">
    <source>
        <dbReference type="PROSITE" id="PS50846"/>
    </source>
</evidence>
<dbReference type="EMBL" id="CP036259">
    <property type="protein sequence ID" value="QDR81426.1"/>
    <property type="molecule type" value="Genomic_DNA"/>
</dbReference>
<organism evidence="4 5">
    <name type="scientific">Sporomusa termitida</name>
    <dbReference type="NCBI Taxonomy" id="2377"/>
    <lineage>
        <taxon>Bacteria</taxon>
        <taxon>Bacillati</taxon>
        <taxon>Bacillota</taxon>
        <taxon>Negativicutes</taxon>
        <taxon>Selenomonadales</taxon>
        <taxon>Sporomusaceae</taxon>
        <taxon>Sporomusa</taxon>
    </lineage>
</organism>
<keyword evidence="2" id="KW-1133">Transmembrane helix</keyword>
<dbReference type="InterPro" id="IPR008972">
    <property type="entry name" value="Cupredoxin"/>
</dbReference>
<dbReference type="RefSeq" id="WP_144350916.1">
    <property type="nucleotide sequence ID" value="NZ_CP036259.1"/>
</dbReference>
<feature type="transmembrane region" description="Helical" evidence="2">
    <location>
        <begin position="189"/>
        <end position="210"/>
    </location>
</feature>
<dbReference type="Gene3D" id="2.60.40.420">
    <property type="entry name" value="Cupredoxins - blue copper proteins"/>
    <property type="match status" value="1"/>
</dbReference>
<keyword evidence="1" id="KW-0479">Metal-binding</keyword>
<evidence type="ECO:0000313" key="4">
    <source>
        <dbReference type="EMBL" id="QDR81426.1"/>
    </source>
</evidence>
<dbReference type="GO" id="GO:0046872">
    <property type="term" value="F:metal ion binding"/>
    <property type="evidence" value="ECO:0007669"/>
    <property type="project" value="UniProtKB-KW"/>
</dbReference>
<dbReference type="KEGG" id="sted:SPTER_28060"/>
<dbReference type="AlphaFoldDB" id="A0A517DVX9"/>
<gene>
    <name evidence="4" type="ORF">SPTER_28060</name>
</gene>
<dbReference type="PANTHER" id="PTHR42208:SF1">
    <property type="entry name" value="HEAVY METAL TRANSPORTER"/>
    <property type="match status" value="1"/>
</dbReference>
<keyword evidence="5" id="KW-1185">Reference proteome</keyword>
<dbReference type="SUPFAM" id="SSF55008">
    <property type="entry name" value="HMA, heavy metal-associated domain"/>
    <property type="match status" value="1"/>
</dbReference>
<feature type="domain" description="HMA" evidence="3">
    <location>
        <begin position="3"/>
        <end position="69"/>
    </location>
</feature>
<dbReference type="Pfam" id="PF00403">
    <property type="entry name" value="HMA"/>
    <property type="match status" value="1"/>
</dbReference>
<evidence type="ECO:0000256" key="2">
    <source>
        <dbReference type="SAM" id="Phobius"/>
    </source>
</evidence>
<feature type="transmembrane region" description="Helical" evidence="2">
    <location>
        <begin position="258"/>
        <end position="282"/>
    </location>
</feature>
<dbReference type="CDD" id="cd00371">
    <property type="entry name" value="HMA"/>
    <property type="match status" value="1"/>
</dbReference>
<evidence type="ECO:0000313" key="5">
    <source>
        <dbReference type="Proteomes" id="UP000320776"/>
    </source>
</evidence>
<name>A0A517DVX9_9FIRM</name>
<keyword evidence="2" id="KW-0812">Transmembrane</keyword>
<feature type="transmembrane region" description="Helical" evidence="2">
    <location>
        <begin position="162"/>
        <end position="183"/>
    </location>
</feature>
<dbReference type="InterPro" id="IPR036163">
    <property type="entry name" value="HMA_dom_sf"/>
</dbReference>
<sequence length="600" mass="64673">MLITATFSVGDMHCPACEKKIEQALKRLQGITVVKASYSQNTVTIEFDPAICSETQIHNTIHECGYTVNGQTNAKNKLKNYVGIACVFGAIFILSQFTGNFDMSSQLTGQVTYLVIFVIGLMTSLHCVGMCGGLMMSQAVSAAPHSRHSPCLRSFRYNAGRIISYTLIGGIVGALGSVLAVSIGFMAGAAIIAGLFMIVMGLNLTGVTLFRRFLTLPRLFNLPVKPANSPFIVGLVNGLMPCGPLQTMQLYALSTGSILQGATAMLVFSLGTLPLMLSFGTITTMLSKDSTKAILRFSGVLVIVLGLIMTNRGLAIAGINPSFLNNYAVKNTGNKAMPVKAELRNGQQTIKIAATNQGYVPNVVYVQKNLPLKMIVTGDQINSCNNELIIPSLHIKKKLTAGDNIIEMTPQGEDLNFSCWMGMLRGLIKVVDDLNSIDISQQNVVVPPGKSCCSTNGKSQCCGNRERRPSIYGDDIRQIPTDRLLKKAVAGDNRQTVHIAGIGYELEPLIIVISKEIPAQVLINFAQFDTPQGKWEIVAFDRKKVIQTFSGTKGVYELELPPQPPGTLGIYHQGNIVGVVEVVENAADADPAKILAKLLQ</sequence>
<keyword evidence="2" id="KW-0472">Membrane</keyword>
<proteinExistence type="predicted"/>
<dbReference type="OrthoDB" id="9800141at2"/>
<feature type="transmembrane region" description="Helical" evidence="2">
    <location>
        <begin position="111"/>
        <end position="137"/>
    </location>
</feature>
<protein>
    <submittedName>
        <fullName evidence="4">TIGR00003: copper ion binding protein</fullName>
    </submittedName>
</protein>
<feature type="transmembrane region" description="Helical" evidence="2">
    <location>
        <begin position="294"/>
        <end position="314"/>
    </location>
</feature>
<reference evidence="4 5" key="1">
    <citation type="submission" date="2019-02" db="EMBL/GenBank/DDBJ databases">
        <title>Closed genome of Sporomusa termitida DSM 4440.</title>
        <authorList>
            <person name="Poehlein A."/>
            <person name="Daniel R."/>
        </authorList>
    </citation>
    <scope>NUCLEOTIDE SEQUENCE [LARGE SCALE GENOMIC DNA]</scope>
    <source>
        <strain evidence="4 5">DSM 4440</strain>
    </source>
</reference>
<accession>A0A517DVX9</accession>
<dbReference type="InterPro" id="IPR017969">
    <property type="entry name" value="Heavy-metal-associated_CS"/>
</dbReference>
<dbReference type="Proteomes" id="UP000320776">
    <property type="component" value="Chromosome"/>
</dbReference>
<feature type="transmembrane region" description="Helical" evidence="2">
    <location>
        <begin position="81"/>
        <end position="99"/>
    </location>
</feature>
<dbReference type="PROSITE" id="PS01047">
    <property type="entry name" value="HMA_1"/>
    <property type="match status" value="1"/>
</dbReference>
<evidence type="ECO:0000256" key="1">
    <source>
        <dbReference type="ARBA" id="ARBA00022723"/>
    </source>
</evidence>
<dbReference type="InterPro" id="IPR006121">
    <property type="entry name" value="HMA_dom"/>
</dbReference>
<dbReference type="Gene3D" id="3.30.70.100">
    <property type="match status" value="1"/>
</dbReference>
<feature type="transmembrane region" description="Helical" evidence="2">
    <location>
        <begin position="231"/>
        <end position="252"/>
    </location>
</feature>
<dbReference type="PROSITE" id="PS50846">
    <property type="entry name" value="HMA_2"/>
    <property type="match status" value="1"/>
</dbReference>
<dbReference type="InterPro" id="IPR039447">
    <property type="entry name" value="UreH-like_TM_dom"/>
</dbReference>
<dbReference type="PANTHER" id="PTHR42208">
    <property type="entry name" value="HEAVY METAL TRANSPORTER-RELATED"/>
    <property type="match status" value="1"/>
</dbReference>
<dbReference type="Pfam" id="PF13386">
    <property type="entry name" value="DsbD_2"/>
    <property type="match status" value="1"/>
</dbReference>